<accession>A0A0L6JJ36</accession>
<dbReference type="AlphaFoldDB" id="A0A0L6JJ36"/>
<reference evidence="2" key="1">
    <citation type="submission" date="2015-07" db="EMBL/GenBank/DDBJ databases">
        <title>Near-Complete Genome Sequence of the Cellulolytic Bacterium Bacteroides (Pseudobacteroides) cellulosolvens ATCC 35603.</title>
        <authorList>
            <person name="Dassa B."/>
            <person name="Utturkar S.M."/>
            <person name="Klingeman D.M."/>
            <person name="Hurt R.A."/>
            <person name="Keller M."/>
            <person name="Xu J."/>
            <person name="Reddy Y.H.K."/>
            <person name="Borovok I."/>
            <person name="Grinberg I.R."/>
            <person name="Lamed R."/>
            <person name="Zhivin O."/>
            <person name="Bayer E.A."/>
            <person name="Brown S.D."/>
        </authorList>
    </citation>
    <scope>NUCLEOTIDE SEQUENCE [LARGE SCALE GENOMIC DNA]</scope>
    <source>
        <strain evidence="2">DSM 2933</strain>
    </source>
</reference>
<gene>
    <name evidence="1" type="ORF">Bccel_1014</name>
</gene>
<dbReference type="OrthoDB" id="1938377at2"/>
<sequence length="55" mass="6692">MEKECLLYDRACIKCYDCEKCDLDSTKRCNNCEKCLEQNEEYRSVKVEDFIKKRK</sequence>
<evidence type="ECO:0000313" key="1">
    <source>
        <dbReference type="EMBL" id="KNY25754.1"/>
    </source>
</evidence>
<proteinExistence type="predicted"/>
<name>A0A0L6JJ36_9FIRM</name>
<dbReference type="EMBL" id="LGTC01000001">
    <property type="protein sequence ID" value="KNY25754.1"/>
    <property type="molecule type" value="Genomic_DNA"/>
</dbReference>
<organism evidence="1 2">
    <name type="scientific">Pseudobacteroides cellulosolvens ATCC 35603 = DSM 2933</name>
    <dbReference type="NCBI Taxonomy" id="398512"/>
    <lineage>
        <taxon>Bacteria</taxon>
        <taxon>Bacillati</taxon>
        <taxon>Bacillota</taxon>
        <taxon>Clostridia</taxon>
        <taxon>Eubacteriales</taxon>
        <taxon>Oscillospiraceae</taxon>
        <taxon>Pseudobacteroides</taxon>
    </lineage>
</organism>
<dbReference type="eggNOG" id="ENOG5033G7Z">
    <property type="taxonomic scope" value="Bacteria"/>
</dbReference>
<comment type="caution">
    <text evidence="1">The sequence shown here is derived from an EMBL/GenBank/DDBJ whole genome shotgun (WGS) entry which is preliminary data.</text>
</comment>
<dbReference type="Proteomes" id="UP000036923">
    <property type="component" value="Unassembled WGS sequence"/>
</dbReference>
<keyword evidence="2" id="KW-1185">Reference proteome</keyword>
<dbReference type="STRING" id="398512.Bccel_1014"/>
<protein>
    <submittedName>
        <fullName evidence="1">Uncharacterized protein</fullName>
    </submittedName>
</protein>
<dbReference type="RefSeq" id="WP_160317692.1">
    <property type="nucleotide sequence ID" value="NZ_LGTC01000001.1"/>
</dbReference>
<evidence type="ECO:0000313" key="2">
    <source>
        <dbReference type="Proteomes" id="UP000036923"/>
    </source>
</evidence>